<accession>A0A8J2Y856</accession>
<dbReference type="EMBL" id="BMGK01000002">
    <property type="protein sequence ID" value="GGD84797.1"/>
    <property type="molecule type" value="Genomic_DNA"/>
</dbReference>
<dbReference type="Proteomes" id="UP000652231">
    <property type="component" value="Unassembled WGS sequence"/>
</dbReference>
<name>A0A8J2Y856_9FLAO</name>
<comment type="caution">
    <text evidence="2">The sequence shown here is derived from an EMBL/GenBank/DDBJ whole genome shotgun (WGS) entry which is preliminary data.</text>
</comment>
<dbReference type="AlphaFoldDB" id="A0A8J2Y856"/>
<dbReference type="GO" id="GO:0006790">
    <property type="term" value="P:sulfur compound metabolic process"/>
    <property type="evidence" value="ECO:0007669"/>
    <property type="project" value="TreeGrafter"/>
</dbReference>
<organism evidence="2 3">
    <name type="scientific">Planktosalinus lacus</name>
    <dbReference type="NCBI Taxonomy" id="1526573"/>
    <lineage>
        <taxon>Bacteria</taxon>
        <taxon>Pseudomonadati</taxon>
        <taxon>Bacteroidota</taxon>
        <taxon>Flavobacteriia</taxon>
        <taxon>Flavobacteriales</taxon>
        <taxon>Flavobacteriaceae</taxon>
        <taxon>Planktosalinus</taxon>
    </lineage>
</organism>
<dbReference type="PANTHER" id="PTHR10704">
    <property type="entry name" value="CARBOHYDRATE SULFOTRANSFERASE"/>
    <property type="match status" value="1"/>
</dbReference>
<dbReference type="RefSeq" id="WP_188439339.1">
    <property type="nucleotide sequence ID" value="NZ_BMGK01000002.1"/>
</dbReference>
<dbReference type="InterPro" id="IPR000863">
    <property type="entry name" value="Sulfotransferase_dom"/>
</dbReference>
<dbReference type="SUPFAM" id="SSF52540">
    <property type="entry name" value="P-loop containing nucleoside triphosphate hydrolases"/>
    <property type="match status" value="1"/>
</dbReference>
<sequence length="300" mass="35738">MKGKNILITGATRSGSTWVGNVIGAHPKVDNIIEPFNLNRINRYKIIDLDYWFPKVTERSEIGLQIKVRKLIKYYLNTNFFYLITNSYKSYEGHSILISNKKRLRRAWRPIKMIKDPIAVFSVPWLVKEFDLNPVILIRHPAAFALSIKDKNWWFDFDDFLRQPIFFSDGLESLKDEVIQYQKDIKEKDIVDNAALLWKIIYAQVGIYQEKNPEWYFITHETLSLNPIIEFQKLFEYLELPFTNQVKDYIQKSTKAKDHGKHFRDSLTNAIKWKKNLSQEEQQRIAKLTSPIYERFYNKF</sequence>
<dbReference type="Gene3D" id="3.40.50.300">
    <property type="entry name" value="P-loop containing nucleotide triphosphate hydrolases"/>
    <property type="match status" value="1"/>
</dbReference>
<dbReference type="PANTHER" id="PTHR10704:SF44">
    <property type="entry name" value="LD35051P-RELATED"/>
    <property type="match status" value="1"/>
</dbReference>
<dbReference type="GO" id="GO:0006044">
    <property type="term" value="P:N-acetylglucosamine metabolic process"/>
    <property type="evidence" value="ECO:0007669"/>
    <property type="project" value="TreeGrafter"/>
</dbReference>
<reference evidence="2" key="2">
    <citation type="submission" date="2020-09" db="EMBL/GenBank/DDBJ databases">
        <authorList>
            <person name="Sun Q."/>
            <person name="Zhou Y."/>
        </authorList>
    </citation>
    <scope>NUCLEOTIDE SEQUENCE</scope>
    <source>
        <strain evidence="2">CGMCC 1.12924</strain>
    </source>
</reference>
<dbReference type="Pfam" id="PF00685">
    <property type="entry name" value="Sulfotransfer_1"/>
    <property type="match status" value="1"/>
</dbReference>
<proteinExistence type="predicted"/>
<feature type="domain" description="Sulfotransferase" evidence="1">
    <location>
        <begin position="5"/>
        <end position="258"/>
    </location>
</feature>
<evidence type="ECO:0000313" key="3">
    <source>
        <dbReference type="Proteomes" id="UP000652231"/>
    </source>
</evidence>
<dbReference type="InterPro" id="IPR027417">
    <property type="entry name" value="P-loop_NTPase"/>
</dbReference>
<dbReference type="GO" id="GO:0001517">
    <property type="term" value="F:N-acetylglucosamine 6-O-sulfotransferase activity"/>
    <property type="evidence" value="ECO:0007669"/>
    <property type="project" value="TreeGrafter"/>
</dbReference>
<keyword evidence="3" id="KW-1185">Reference proteome</keyword>
<evidence type="ECO:0000313" key="2">
    <source>
        <dbReference type="EMBL" id="GGD84797.1"/>
    </source>
</evidence>
<gene>
    <name evidence="2" type="ORF">GCM10011312_06010</name>
</gene>
<reference evidence="2" key="1">
    <citation type="journal article" date="2014" name="Int. J. Syst. Evol. Microbiol.">
        <title>Complete genome sequence of Corynebacterium casei LMG S-19264T (=DSM 44701T), isolated from a smear-ripened cheese.</title>
        <authorList>
            <consortium name="US DOE Joint Genome Institute (JGI-PGF)"/>
            <person name="Walter F."/>
            <person name="Albersmeier A."/>
            <person name="Kalinowski J."/>
            <person name="Ruckert C."/>
        </authorList>
    </citation>
    <scope>NUCLEOTIDE SEQUENCE</scope>
    <source>
        <strain evidence="2">CGMCC 1.12924</strain>
    </source>
</reference>
<evidence type="ECO:0000259" key="1">
    <source>
        <dbReference type="Pfam" id="PF00685"/>
    </source>
</evidence>
<protein>
    <submittedName>
        <fullName evidence="2">Sulfotransferase family protein</fullName>
    </submittedName>
</protein>
<dbReference type="InterPro" id="IPR051135">
    <property type="entry name" value="Gal/GlcNAc/GalNAc_ST"/>
</dbReference>